<accession>A0A2P8FFN0</accession>
<dbReference type="GO" id="GO:0016539">
    <property type="term" value="P:intein-mediated protein splicing"/>
    <property type="evidence" value="ECO:0007669"/>
    <property type="project" value="InterPro"/>
</dbReference>
<dbReference type="CDD" id="cd00081">
    <property type="entry name" value="Hint"/>
    <property type="match status" value="1"/>
</dbReference>
<dbReference type="InterPro" id="IPR006141">
    <property type="entry name" value="Intein_N"/>
</dbReference>
<proteinExistence type="predicted"/>
<dbReference type="InterPro" id="IPR003587">
    <property type="entry name" value="Hint_dom_N"/>
</dbReference>
<sequence>MATISLTLQHVNGDPYTSGGNINITTGTTSGAIFNEDSGSVSLSTVLTNDTVTIGGYTYEYQYLGSGDVRGDASQPAAFVRIDFAPSGSTIPVGSTFAIDLSGQPGDSDYPNLKNGNTKLKTSELNSSSTTQFPGVPCFTAGTYIRTRVGPKLVEDIEVGDEVWTLDRNFQMVRWAGSVEVDAGGHLAPIEFVSGVIGNRNPLRVSPQHRVLVTGWRAELYCGVEQVLVAASHLISGNKVRRVPGGRVRYVHLRFDRHEIVESDGAFSESLYIGTESLRTLPSASVLELLELFPKLGQKANLEPVARQMAKRHEATLMAAA</sequence>
<gene>
    <name evidence="2" type="ORF">CLV88_103170</name>
</gene>
<dbReference type="AlphaFoldDB" id="A0A2P8FFN0"/>
<dbReference type="SMART" id="SM00306">
    <property type="entry name" value="HintN"/>
    <property type="match status" value="1"/>
</dbReference>
<dbReference type="Gene3D" id="2.170.16.10">
    <property type="entry name" value="Hedgehog/Intein (Hint) domain"/>
    <property type="match status" value="1"/>
</dbReference>
<keyword evidence="3" id="KW-1185">Reference proteome</keyword>
<dbReference type="Proteomes" id="UP000240418">
    <property type="component" value="Unassembled WGS sequence"/>
</dbReference>
<dbReference type="EMBL" id="PYGJ01000003">
    <property type="protein sequence ID" value="PSL20523.1"/>
    <property type="molecule type" value="Genomic_DNA"/>
</dbReference>
<evidence type="ECO:0000313" key="3">
    <source>
        <dbReference type="Proteomes" id="UP000240418"/>
    </source>
</evidence>
<organism evidence="2 3">
    <name type="scientific">Shimia abyssi</name>
    <dbReference type="NCBI Taxonomy" id="1662395"/>
    <lineage>
        <taxon>Bacteria</taxon>
        <taxon>Pseudomonadati</taxon>
        <taxon>Pseudomonadota</taxon>
        <taxon>Alphaproteobacteria</taxon>
        <taxon>Rhodobacterales</taxon>
        <taxon>Roseobacteraceae</taxon>
    </lineage>
</organism>
<evidence type="ECO:0000313" key="2">
    <source>
        <dbReference type="EMBL" id="PSL20523.1"/>
    </source>
</evidence>
<evidence type="ECO:0000259" key="1">
    <source>
        <dbReference type="SMART" id="SM00306"/>
    </source>
</evidence>
<dbReference type="InterPro" id="IPR028992">
    <property type="entry name" value="Hedgehog/Intein_dom"/>
</dbReference>
<protein>
    <submittedName>
        <fullName evidence="2">Hint domain-containing protein</fullName>
    </submittedName>
</protein>
<reference evidence="2 3" key="1">
    <citation type="submission" date="2018-03" db="EMBL/GenBank/DDBJ databases">
        <title>Genomic Encyclopedia of Archaeal and Bacterial Type Strains, Phase II (KMG-II): from individual species to whole genera.</title>
        <authorList>
            <person name="Goeker M."/>
        </authorList>
    </citation>
    <scope>NUCLEOTIDE SEQUENCE [LARGE SCALE GENOMIC DNA]</scope>
    <source>
        <strain evidence="2 3">DSM 100673</strain>
    </source>
</reference>
<dbReference type="InterPro" id="IPR036844">
    <property type="entry name" value="Hint_dom_sf"/>
</dbReference>
<comment type="caution">
    <text evidence="2">The sequence shown here is derived from an EMBL/GenBank/DDBJ whole genome shotgun (WGS) entry which is preliminary data.</text>
</comment>
<name>A0A2P8FFN0_9RHOB</name>
<dbReference type="RefSeq" id="WP_165798832.1">
    <property type="nucleotide sequence ID" value="NZ_PYGJ01000003.1"/>
</dbReference>
<dbReference type="PROSITE" id="PS50817">
    <property type="entry name" value="INTEIN_N_TER"/>
    <property type="match status" value="1"/>
</dbReference>
<feature type="domain" description="Hint" evidence="1">
    <location>
        <begin position="136"/>
        <end position="244"/>
    </location>
</feature>
<dbReference type="SUPFAM" id="SSF51294">
    <property type="entry name" value="Hedgehog/intein (Hint) domain"/>
    <property type="match status" value="1"/>
</dbReference>
<dbReference type="Pfam" id="PF13403">
    <property type="entry name" value="Hint_2"/>
    <property type="match status" value="1"/>
</dbReference>